<keyword evidence="1 3" id="KW-0378">Hydrolase</keyword>
<evidence type="ECO:0000313" key="8">
    <source>
        <dbReference type="EMBL" id="EER10243.1"/>
    </source>
</evidence>
<organism evidence="9">
    <name type="scientific">Perkinsus marinus (strain ATCC 50983 / TXsc)</name>
    <dbReference type="NCBI Taxonomy" id="423536"/>
    <lineage>
        <taxon>Eukaryota</taxon>
        <taxon>Sar</taxon>
        <taxon>Alveolata</taxon>
        <taxon>Perkinsozoa</taxon>
        <taxon>Perkinsea</taxon>
        <taxon>Perkinsida</taxon>
        <taxon>Perkinsidae</taxon>
        <taxon>Perkinsus</taxon>
    </lineage>
</organism>
<dbReference type="InterPro" id="IPR011583">
    <property type="entry name" value="Chitinase_II/V-like_cat"/>
</dbReference>
<dbReference type="PROSITE" id="PS51910">
    <property type="entry name" value="GH18_2"/>
    <property type="match status" value="1"/>
</dbReference>
<proteinExistence type="inferred from homology"/>
<evidence type="ECO:0000259" key="6">
    <source>
        <dbReference type="PROSITE" id="PS51910"/>
    </source>
</evidence>
<dbReference type="PANTHER" id="PTHR11177:SF317">
    <property type="entry name" value="CHITINASE 12-RELATED"/>
    <property type="match status" value="1"/>
</dbReference>
<dbReference type="GeneID" id="9057543"/>
<dbReference type="InterPro" id="IPR050314">
    <property type="entry name" value="Glycosyl_Hydrlase_18"/>
</dbReference>
<comment type="similarity">
    <text evidence="4">Belongs to the glycosyl hydrolase 18 family.</text>
</comment>
<dbReference type="GO" id="GO:0005975">
    <property type="term" value="P:carbohydrate metabolic process"/>
    <property type="evidence" value="ECO:0007669"/>
    <property type="project" value="InterPro"/>
</dbReference>
<dbReference type="GeneID" id="9038805"/>
<name>C5KZ93_PERM5</name>
<dbReference type="SMART" id="SM00636">
    <property type="entry name" value="Glyco_18"/>
    <property type="match status" value="1"/>
</dbReference>
<dbReference type="AlphaFoldDB" id="C5KZ93"/>
<keyword evidence="5" id="KW-0732">Signal</keyword>
<reference evidence="8 9" key="1">
    <citation type="submission" date="2008-07" db="EMBL/GenBank/DDBJ databases">
        <authorList>
            <person name="El-Sayed N."/>
            <person name="Caler E."/>
            <person name="Inman J."/>
            <person name="Amedeo P."/>
            <person name="Hass B."/>
            <person name="Wortman J."/>
        </authorList>
    </citation>
    <scope>NUCLEOTIDE SEQUENCE [LARGE SCALE GENOMIC DNA]</scope>
    <source>
        <strain evidence="8">ATCC 50983</strain>
        <strain evidence="9">ATCC 50983 / TXsc</strain>
    </source>
</reference>
<protein>
    <submittedName>
        <fullName evidence="8">Chitinase, putative</fullName>
    </submittedName>
</protein>
<dbReference type="Proteomes" id="UP000007800">
    <property type="component" value="Unassembled WGS sequence"/>
</dbReference>
<feature type="signal peptide" evidence="5">
    <location>
        <begin position="1"/>
        <end position="19"/>
    </location>
</feature>
<dbReference type="OrthoDB" id="76388at2759"/>
<dbReference type="RefSeq" id="XP_002768326.1">
    <property type="nucleotide sequence ID" value="XM_002768280.1"/>
</dbReference>
<dbReference type="InterPro" id="IPR001579">
    <property type="entry name" value="Glyco_hydro_18_chit_AS"/>
</dbReference>
<gene>
    <name evidence="8" type="ORF">Pmar_PMAR018245</name>
    <name evidence="7" type="ORF">Pmar_PMAR025143</name>
</gene>
<dbReference type="PROSITE" id="PS01095">
    <property type="entry name" value="GH18_1"/>
    <property type="match status" value="1"/>
</dbReference>
<accession>C5KZ93</accession>
<dbReference type="SUPFAM" id="SSF51445">
    <property type="entry name" value="(Trans)glycosidases"/>
    <property type="match status" value="1"/>
</dbReference>
<evidence type="ECO:0000313" key="9">
    <source>
        <dbReference type="Proteomes" id="UP000007800"/>
    </source>
</evidence>
<dbReference type="InterPro" id="IPR001223">
    <property type="entry name" value="Glyco_hydro18_cat"/>
</dbReference>
<keyword evidence="9" id="KW-1185">Reference proteome</keyword>
<dbReference type="GO" id="GO:0008061">
    <property type="term" value="F:chitin binding"/>
    <property type="evidence" value="ECO:0007669"/>
    <property type="project" value="InterPro"/>
</dbReference>
<keyword evidence="2 3" id="KW-0326">Glycosidase</keyword>
<dbReference type="EMBL" id="GG684603">
    <property type="protein sequence ID" value="EER01044.1"/>
    <property type="molecule type" value="Genomic_DNA"/>
</dbReference>
<dbReference type="GO" id="GO:0004553">
    <property type="term" value="F:hydrolase activity, hydrolyzing O-glycosyl compounds"/>
    <property type="evidence" value="ECO:0007669"/>
    <property type="project" value="InterPro"/>
</dbReference>
<evidence type="ECO:0000256" key="3">
    <source>
        <dbReference type="RuleBase" id="RU000489"/>
    </source>
</evidence>
<dbReference type="Gene3D" id="3.20.20.80">
    <property type="entry name" value="Glycosidases"/>
    <property type="match status" value="1"/>
</dbReference>
<evidence type="ECO:0000313" key="7">
    <source>
        <dbReference type="EMBL" id="EER01044.1"/>
    </source>
</evidence>
<sequence>MLRILYLIFAAALFPIQRAFEFYAYYTDQNDLAGKDQAYFDSLFSCGVTELIFGGISASSTGELYKAFPDDAHLRMARKAADKHGARISFMLQGIPFIGAGTLPLVTFLKSANDMFKKHSFDGINFDWEFPRNNDEWIAYRNLMIGTKLLVAREGRSASVTVAIGGSFDLYKKIDLCSRIDMCLWMGYDNHNDPRGQSNMLWVKTMVKQWLSYESMSPGKFGLGVPLYGENRNGRQIRYSQLVAEGADPKGNGTFNGYFFDSQPILQDKIEFANLKELGGLMAWVLQSDLPPNDTRSLLYGIKQKLNPRDDS</sequence>
<dbReference type="PANTHER" id="PTHR11177">
    <property type="entry name" value="CHITINASE"/>
    <property type="match status" value="1"/>
</dbReference>
<dbReference type="OMA" id="ESMSPGK"/>
<dbReference type="RefSeq" id="XP_002778448.1">
    <property type="nucleotide sequence ID" value="XM_002778402.1"/>
</dbReference>
<evidence type="ECO:0000256" key="2">
    <source>
        <dbReference type="ARBA" id="ARBA00023295"/>
    </source>
</evidence>
<evidence type="ECO:0000256" key="4">
    <source>
        <dbReference type="RuleBase" id="RU004453"/>
    </source>
</evidence>
<dbReference type="Pfam" id="PF00704">
    <property type="entry name" value="Glyco_hydro_18"/>
    <property type="match status" value="1"/>
</dbReference>
<feature type="chain" id="PRO_5007648129" evidence="5">
    <location>
        <begin position="20"/>
        <end position="312"/>
    </location>
</feature>
<feature type="domain" description="GH18" evidence="6">
    <location>
        <begin position="20"/>
        <end position="309"/>
    </location>
</feature>
<dbReference type="InterPro" id="IPR017853">
    <property type="entry name" value="GH"/>
</dbReference>
<evidence type="ECO:0000256" key="1">
    <source>
        <dbReference type="ARBA" id="ARBA00022801"/>
    </source>
</evidence>
<dbReference type="EMBL" id="GG677709">
    <property type="protein sequence ID" value="EER10243.1"/>
    <property type="molecule type" value="Genomic_DNA"/>
</dbReference>
<evidence type="ECO:0000256" key="5">
    <source>
        <dbReference type="SAM" id="SignalP"/>
    </source>
</evidence>